<keyword evidence="2" id="KW-1185">Reference proteome</keyword>
<dbReference type="Proteomes" id="UP001066276">
    <property type="component" value="Chromosome 1_2"/>
</dbReference>
<dbReference type="PROSITE" id="PS51257">
    <property type="entry name" value="PROKAR_LIPOPROTEIN"/>
    <property type="match status" value="1"/>
</dbReference>
<evidence type="ECO:0000313" key="1">
    <source>
        <dbReference type="EMBL" id="KAJ1207270.1"/>
    </source>
</evidence>
<sequence>MRERVGEQPPRLIEELLQANSMGGSCLTEEEPVRKTRTPVAAPCGIMLQQRGLTPWAVGWADVSGQHPNEESGKQQRKTQLGTLMNLRPELLEDQDFRDAIAADINAYVGVNEGFTASCLLEWDAFKSVIRKRCILAGKGV</sequence>
<comment type="caution">
    <text evidence="1">The sequence shown here is derived from an EMBL/GenBank/DDBJ whole genome shotgun (WGS) entry which is preliminary data.</text>
</comment>
<protein>
    <submittedName>
        <fullName evidence="1">Uncharacterized protein</fullName>
    </submittedName>
</protein>
<gene>
    <name evidence="1" type="ORF">NDU88_002661</name>
</gene>
<name>A0AAV7W4N7_PLEWA</name>
<accession>A0AAV7W4N7</accession>
<proteinExistence type="predicted"/>
<evidence type="ECO:0000313" key="2">
    <source>
        <dbReference type="Proteomes" id="UP001066276"/>
    </source>
</evidence>
<organism evidence="1 2">
    <name type="scientific">Pleurodeles waltl</name>
    <name type="common">Iberian ribbed newt</name>
    <dbReference type="NCBI Taxonomy" id="8319"/>
    <lineage>
        <taxon>Eukaryota</taxon>
        <taxon>Metazoa</taxon>
        <taxon>Chordata</taxon>
        <taxon>Craniata</taxon>
        <taxon>Vertebrata</taxon>
        <taxon>Euteleostomi</taxon>
        <taxon>Amphibia</taxon>
        <taxon>Batrachia</taxon>
        <taxon>Caudata</taxon>
        <taxon>Salamandroidea</taxon>
        <taxon>Salamandridae</taxon>
        <taxon>Pleurodelinae</taxon>
        <taxon>Pleurodeles</taxon>
    </lineage>
</organism>
<dbReference type="EMBL" id="JANPWB010000002">
    <property type="protein sequence ID" value="KAJ1207270.1"/>
    <property type="molecule type" value="Genomic_DNA"/>
</dbReference>
<reference evidence="1" key="1">
    <citation type="journal article" date="2022" name="bioRxiv">
        <title>Sequencing and chromosome-scale assembly of the giantPleurodeles waltlgenome.</title>
        <authorList>
            <person name="Brown T."/>
            <person name="Elewa A."/>
            <person name="Iarovenko S."/>
            <person name="Subramanian E."/>
            <person name="Araus A.J."/>
            <person name="Petzold A."/>
            <person name="Susuki M."/>
            <person name="Suzuki K.-i.T."/>
            <person name="Hayashi T."/>
            <person name="Toyoda A."/>
            <person name="Oliveira C."/>
            <person name="Osipova E."/>
            <person name="Leigh N.D."/>
            <person name="Simon A."/>
            <person name="Yun M.H."/>
        </authorList>
    </citation>
    <scope>NUCLEOTIDE SEQUENCE</scope>
    <source>
        <strain evidence="1">20211129_DDA</strain>
        <tissue evidence="1">Liver</tissue>
    </source>
</reference>
<dbReference type="AlphaFoldDB" id="A0AAV7W4N7"/>